<dbReference type="Proteomes" id="UP000077266">
    <property type="component" value="Unassembled WGS sequence"/>
</dbReference>
<dbReference type="Pfam" id="PF20231">
    <property type="entry name" value="DUF6589"/>
    <property type="match status" value="1"/>
</dbReference>
<dbReference type="STRING" id="1314781.A0A165FWN3"/>
<feature type="compositionally biased region" description="Acidic residues" evidence="1">
    <location>
        <begin position="606"/>
        <end position="615"/>
    </location>
</feature>
<sequence>MTTLTLRPSCTGSTSSFLSFESLSCYRGDVKRAFETEARKLQIPRTRRTVIHPLRSNSHDPSLATGLKDGVFELYKDQLGLSKDGWQPRLMMVGGDGGTFEGLVRIQKYLQIMPSAYDRMDWMIPILQLWHTKWTAISRIIFNCWGEGSERSEDISCLGHNANLIGRKTPPNLKKVDFSRDSETLFIIGEARMRDCWREIFDVEDLDAHLTALKAANNLPSFVELRRLAKRLHYTYSCERAYQQALDPRSQHNVDCSAPLGRNWTAQNHAGFTASAAAGVTGHVEDRGFSGDRQLANSIRLMKQFVEKREWFRSTSVGDIGSTWECVKNEIPECAGSGHNPNYLNYLLMTYCIMEIYASLSLREGLMNNWLVKLTDEENKFKEGDLMQEHEINQLDRHLQHKDRQYDEPFIRNVISPNLDLLVEIPRQMEEAVGLQARKTYHLSPHTRAETAILAEAFRKAQLHRFCEGRSAGYAHKNSTDIGIRRLQDGGDALAKFREFHGDLDVLNSHSKREPLASETIPASAQPPDEQIAEAEGARIDGLLDELINDGSDEILPARVDDRTAVCLSGGQLAVERSEPSTAAALDRELLDDDESDKDMIRSDVDSESEDDETN</sequence>
<evidence type="ECO:0000259" key="2">
    <source>
        <dbReference type="Pfam" id="PF20231"/>
    </source>
</evidence>
<proteinExistence type="predicted"/>
<evidence type="ECO:0000313" key="4">
    <source>
        <dbReference type="Proteomes" id="UP000077266"/>
    </source>
</evidence>
<reference evidence="3 4" key="1">
    <citation type="journal article" date="2016" name="Mol. Biol. Evol.">
        <title>Comparative Genomics of Early-Diverging Mushroom-Forming Fungi Provides Insights into the Origins of Lignocellulose Decay Capabilities.</title>
        <authorList>
            <person name="Nagy L.G."/>
            <person name="Riley R."/>
            <person name="Tritt A."/>
            <person name="Adam C."/>
            <person name="Daum C."/>
            <person name="Floudas D."/>
            <person name="Sun H."/>
            <person name="Yadav J.S."/>
            <person name="Pangilinan J."/>
            <person name="Larsson K.H."/>
            <person name="Matsuura K."/>
            <person name="Barry K."/>
            <person name="Labutti K."/>
            <person name="Kuo R."/>
            <person name="Ohm R.A."/>
            <person name="Bhattacharya S.S."/>
            <person name="Shirouzu T."/>
            <person name="Yoshinaga Y."/>
            <person name="Martin F.M."/>
            <person name="Grigoriev I.V."/>
            <person name="Hibbett D.S."/>
        </authorList>
    </citation>
    <scope>NUCLEOTIDE SEQUENCE [LARGE SCALE GENOMIC DNA]</scope>
    <source>
        <strain evidence="3 4">HHB12029</strain>
    </source>
</reference>
<evidence type="ECO:0000256" key="1">
    <source>
        <dbReference type="SAM" id="MobiDB-lite"/>
    </source>
</evidence>
<dbReference type="AlphaFoldDB" id="A0A165FWN3"/>
<feature type="region of interest" description="Disordered" evidence="1">
    <location>
        <begin position="574"/>
        <end position="615"/>
    </location>
</feature>
<feature type="domain" description="DUF6589" evidence="2">
    <location>
        <begin position="20"/>
        <end position="442"/>
    </location>
</feature>
<dbReference type="InterPro" id="IPR046496">
    <property type="entry name" value="DUF6589"/>
</dbReference>
<organism evidence="3 4">
    <name type="scientific">Exidia glandulosa HHB12029</name>
    <dbReference type="NCBI Taxonomy" id="1314781"/>
    <lineage>
        <taxon>Eukaryota</taxon>
        <taxon>Fungi</taxon>
        <taxon>Dikarya</taxon>
        <taxon>Basidiomycota</taxon>
        <taxon>Agaricomycotina</taxon>
        <taxon>Agaricomycetes</taxon>
        <taxon>Auriculariales</taxon>
        <taxon>Exidiaceae</taxon>
        <taxon>Exidia</taxon>
    </lineage>
</organism>
<dbReference type="OrthoDB" id="3033641at2759"/>
<name>A0A165FWN3_EXIGL</name>
<dbReference type="InParanoid" id="A0A165FWN3"/>
<evidence type="ECO:0000313" key="3">
    <source>
        <dbReference type="EMBL" id="KZV89643.1"/>
    </source>
</evidence>
<dbReference type="EMBL" id="KV426067">
    <property type="protein sequence ID" value="KZV89643.1"/>
    <property type="molecule type" value="Genomic_DNA"/>
</dbReference>
<protein>
    <recommendedName>
        <fullName evidence="2">DUF6589 domain-containing protein</fullName>
    </recommendedName>
</protein>
<accession>A0A165FWN3</accession>
<gene>
    <name evidence="3" type="ORF">EXIGLDRAFT_751045</name>
</gene>
<keyword evidence="4" id="KW-1185">Reference proteome</keyword>